<protein>
    <submittedName>
        <fullName evidence="4">Cysteine methyltransferase</fullName>
    </submittedName>
</protein>
<dbReference type="PANTHER" id="PTHR42942">
    <property type="entry name" value="6-O-METHYLGUANINE DNA METHYLTRANSFERASE"/>
    <property type="match status" value="1"/>
</dbReference>
<dbReference type="GO" id="GO:0032259">
    <property type="term" value="P:methylation"/>
    <property type="evidence" value="ECO:0007669"/>
    <property type="project" value="UniProtKB-KW"/>
</dbReference>
<dbReference type="InterPro" id="IPR052520">
    <property type="entry name" value="ATL_DNA_repair"/>
</dbReference>
<dbReference type="Proteomes" id="UP000477722">
    <property type="component" value="Unassembled WGS sequence"/>
</dbReference>
<evidence type="ECO:0000313" key="4">
    <source>
        <dbReference type="EMBL" id="NGO70438.1"/>
    </source>
</evidence>
<dbReference type="EMBL" id="JAAKZZ010000195">
    <property type="protein sequence ID" value="NGO70438.1"/>
    <property type="molecule type" value="Genomic_DNA"/>
</dbReference>
<dbReference type="Pfam" id="PF01035">
    <property type="entry name" value="DNA_binding_1"/>
    <property type="match status" value="1"/>
</dbReference>
<keyword evidence="5" id="KW-1185">Reference proteome</keyword>
<keyword evidence="4" id="KW-0489">Methyltransferase</keyword>
<dbReference type="GO" id="GO:0008168">
    <property type="term" value="F:methyltransferase activity"/>
    <property type="evidence" value="ECO:0007669"/>
    <property type="project" value="UniProtKB-KW"/>
</dbReference>
<feature type="compositionally biased region" description="Gly residues" evidence="2">
    <location>
        <begin position="122"/>
        <end position="138"/>
    </location>
</feature>
<gene>
    <name evidence="4" type="ORF">G5C65_19190</name>
</gene>
<dbReference type="RefSeq" id="WP_165300105.1">
    <property type="nucleotide sequence ID" value="NZ_JAAKZZ010000195.1"/>
</dbReference>
<keyword evidence="4" id="KW-0808">Transferase</keyword>
<comment type="caution">
    <text evidence="4">The sequence shown here is derived from an EMBL/GenBank/DDBJ whole genome shotgun (WGS) entry which is preliminary data.</text>
</comment>
<feature type="compositionally biased region" description="Basic and acidic residues" evidence="2">
    <location>
        <begin position="105"/>
        <end position="116"/>
    </location>
</feature>
<name>A0A6G4WZ90_9ACTN</name>
<dbReference type="InterPro" id="IPR036388">
    <property type="entry name" value="WH-like_DNA-bd_sf"/>
</dbReference>
<dbReference type="PANTHER" id="PTHR42942:SF1">
    <property type="entry name" value="ALKYLTRANSFERASE-LIKE PROTEIN 1"/>
    <property type="match status" value="1"/>
</dbReference>
<feature type="region of interest" description="Disordered" evidence="2">
    <location>
        <begin position="88"/>
        <end position="138"/>
    </location>
</feature>
<dbReference type="GO" id="GO:0006281">
    <property type="term" value="P:DNA repair"/>
    <property type="evidence" value="ECO:0007669"/>
    <property type="project" value="InterPro"/>
</dbReference>
<sequence length="138" mass="14486">MARMATDPAELPDYAERVLEVTELIPPGRVMTYGDIAEWLGEGGPRQVGRVMALYGGAVPWWRVVRADGVLLPGEELRALEEYRAEGTPLREAAGPSSRSPGHIPRVDLRRARWDGHTAGSGHPGGPGGAGAPAGGGG</sequence>
<proteinExistence type="predicted"/>
<evidence type="ECO:0000256" key="1">
    <source>
        <dbReference type="ARBA" id="ARBA00022763"/>
    </source>
</evidence>
<dbReference type="AlphaFoldDB" id="A0A6G4WZ90"/>
<evidence type="ECO:0000259" key="3">
    <source>
        <dbReference type="Pfam" id="PF01035"/>
    </source>
</evidence>
<feature type="domain" description="Methylated-DNA-[protein]-cysteine S-methyltransferase DNA binding" evidence="3">
    <location>
        <begin position="14"/>
        <end position="72"/>
    </location>
</feature>
<organism evidence="4 5">
    <name type="scientific">Streptomyces boncukensis</name>
    <dbReference type="NCBI Taxonomy" id="2711219"/>
    <lineage>
        <taxon>Bacteria</taxon>
        <taxon>Bacillati</taxon>
        <taxon>Actinomycetota</taxon>
        <taxon>Actinomycetes</taxon>
        <taxon>Kitasatosporales</taxon>
        <taxon>Streptomycetaceae</taxon>
        <taxon>Streptomyces</taxon>
    </lineage>
</organism>
<accession>A0A6G4WZ90</accession>
<keyword evidence="1" id="KW-0227">DNA damage</keyword>
<dbReference type="CDD" id="cd06445">
    <property type="entry name" value="ATase"/>
    <property type="match status" value="1"/>
</dbReference>
<dbReference type="Gene3D" id="1.10.10.10">
    <property type="entry name" value="Winged helix-like DNA-binding domain superfamily/Winged helix DNA-binding domain"/>
    <property type="match status" value="1"/>
</dbReference>
<dbReference type="InterPro" id="IPR036217">
    <property type="entry name" value="MethylDNA_cys_MeTrfase_DNAb"/>
</dbReference>
<dbReference type="InterPro" id="IPR014048">
    <property type="entry name" value="MethylDNA_cys_MeTrfase_DNA-bd"/>
</dbReference>
<dbReference type="SUPFAM" id="SSF46767">
    <property type="entry name" value="Methylated DNA-protein cysteine methyltransferase, C-terminal domain"/>
    <property type="match status" value="1"/>
</dbReference>
<evidence type="ECO:0000256" key="2">
    <source>
        <dbReference type="SAM" id="MobiDB-lite"/>
    </source>
</evidence>
<reference evidence="4 5" key="1">
    <citation type="submission" date="2020-02" db="EMBL/GenBank/DDBJ databases">
        <title>Whole-genome analyses of novel actinobacteria.</title>
        <authorList>
            <person name="Sahin N."/>
            <person name="Tatar D."/>
        </authorList>
    </citation>
    <scope>NUCLEOTIDE SEQUENCE [LARGE SCALE GENOMIC DNA]</scope>
    <source>
        <strain evidence="4 5">SB3404</strain>
    </source>
</reference>
<evidence type="ECO:0000313" key="5">
    <source>
        <dbReference type="Proteomes" id="UP000477722"/>
    </source>
</evidence>